<dbReference type="RefSeq" id="WP_005814889.1">
    <property type="nucleotide sequence ID" value="NZ_CABKQQ010000054.1"/>
</dbReference>
<dbReference type="InterPro" id="IPR006442">
    <property type="entry name" value="Antitoxin_Phd/YefM"/>
</dbReference>
<dbReference type="EMBL" id="LOCK01000002">
    <property type="protein sequence ID" value="KTE93343.1"/>
    <property type="molecule type" value="Genomic_DNA"/>
</dbReference>
<evidence type="ECO:0000256" key="1">
    <source>
        <dbReference type="ARBA" id="ARBA00009981"/>
    </source>
</evidence>
<organism evidence="3">
    <name type="scientific">Desulfitobacterium hafniense</name>
    <name type="common">Desulfitobacterium frappieri</name>
    <dbReference type="NCBI Taxonomy" id="49338"/>
    <lineage>
        <taxon>Bacteria</taxon>
        <taxon>Bacillati</taxon>
        <taxon>Bacillota</taxon>
        <taxon>Clostridia</taxon>
        <taxon>Eubacteriales</taxon>
        <taxon>Desulfitobacteriaceae</taxon>
        <taxon>Desulfitobacterium</taxon>
    </lineage>
</organism>
<evidence type="ECO:0000313" key="3">
    <source>
        <dbReference type="EMBL" id="CDX00161.1"/>
    </source>
</evidence>
<accession>A0A098AX23</accession>
<gene>
    <name evidence="4" type="ORF">AT727_15135</name>
    <name evidence="3" type="ORF">DPCES_0274</name>
</gene>
<dbReference type="Proteomes" id="UP000054623">
    <property type="component" value="Unassembled WGS sequence"/>
</dbReference>
<sequence>MFITATELKENMGKYLTLASKEEIIIMRNGKAVAKLSKVEDNKIEVAKSLFGILPKEASLELAREERLKKHESTD</sequence>
<protein>
    <recommendedName>
        <fullName evidence="2">Antitoxin</fullName>
    </recommendedName>
</protein>
<evidence type="ECO:0000313" key="5">
    <source>
        <dbReference type="Proteomes" id="UP000054623"/>
    </source>
</evidence>
<dbReference type="AlphaFoldDB" id="A0A098AX23"/>
<dbReference type="PATRIC" id="fig|49338.4.peg.292"/>
<comment type="function">
    <text evidence="2">Antitoxin component of a type II toxin-antitoxin (TA) system.</text>
</comment>
<evidence type="ECO:0000313" key="4">
    <source>
        <dbReference type="EMBL" id="KTE93343.1"/>
    </source>
</evidence>
<dbReference type="OrthoDB" id="9808428at2"/>
<reference evidence="3" key="1">
    <citation type="submission" date="2014-07" db="EMBL/GenBank/DDBJ databases">
        <authorList>
            <person name="Hornung V.Bastian."/>
        </authorList>
    </citation>
    <scope>NUCLEOTIDE SEQUENCE</scope>
    <source>
        <strain evidence="3">PCE-S</strain>
    </source>
</reference>
<name>A0A098AX23_DESHA</name>
<comment type="similarity">
    <text evidence="1 2">Belongs to the phD/YefM antitoxin family.</text>
</comment>
<reference evidence="4 5" key="2">
    <citation type="submission" date="2015-12" db="EMBL/GenBank/DDBJ databases">
        <title>Draft Genome Sequence of Desulfitobacterium hafniense Strain DH, a Sulfate-reducing Bacterium Isolated from Paddy Soils.</title>
        <authorList>
            <person name="Bao P."/>
            <person name="Zhang X."/>
            <person name="Li G."/>
        </authorList>
    </citation>
    <scope>NUCLEOTIDE SEQUENCE [LARGE SCALE GENOMIC DNA]</scope>
    <source>
        <strain evidence="4 5">DH</strain>
    </source>
</reference>
<dbReference type="EMBL" id="LK996017">
    <property type="protein sequence ID" value="CDX00161.1"/>
    <property type="molecule type" value="Genomic_DNA"/>
</dbReference>
<dbReference type="SUPFAM" id="SSF143120">
    <property type="entry name" value="YefM-like"/>
    <property type="match status" value="1"/>
</dbReference>
<dbReference type="InterPro" id="IPR036165">
    <property type="entry name" value="YefM-like_sf"/>
</dbReference>
<evidence type="ECO:0000256" key="2">
    <source>
        <dbReference type="RuleBase" id="RU362080"/>
    </source>
</evidence>
<proteinExistence type="inferred from homology"/>
<dbReference type="Pfam" id="PF02604">
    <property type="entry name" value="PhdYeFM_antitox"/>
    <property type="match status" value="1"/>
</dbReference>